<evidence type="ECO:0000313" key="2">
    <source>
        <dbReference type="Proteomes" id="UP000254428"/>
    </source>
</evidence>
<sequence length="60" mass="7001">MTIAEKLGGWILNILTFASNRTRRDDTWVDEDEYEDDEEYEDETTANSMNHAVPVFFAAR</sequence>
<gene>
    <name evidence="1" type="primary">ftsK_2</name>
    <name evidence="1" type="ORF">NCTC11341_04625</name>
</gene>
<protein>
    <submittedName>
        <fullName evidence="1">Cell division protein FtsK</fullName>
    </submittedName>
</protein>
<name>A0A376P320_ECOLX</name>
<dbReference type="GO" id="GO:0051301">
    <property type="term" value="P:cell division"/>
    <property type="evidence" value="ECO:0007669"/>
    <property type="project" value="UniProtKB-KW"/>
</dbReference>
<dbReference type="AlphaFoldDB" id="A0A376P320"/>
<accession>A0A376P320</accession>
<dbReference type="Proteomes" id="UP000254428">
    <property type="component" value="Unassembled WGS sequence"/>
</dbReference>
<reference evidence="1 2" key="1">
    <citation type="submission" date="2018-06" db="EMBL/GenBank/DDBJ databases">
        <authorList>
            <consortium name="Pathogen Informatics"/>
            <person name="Doyle S."/>
        </authorList>
    </citation>
    <scope>NUCLEOTIDE SEQUENCE [LARGE SCALE GENOMIC DNA]</scope>
    <source>
        <strain evidence="1 2">NCTC11341</strain>
    </source>
</reference>
<evidence type="ECO:0000313" key="1">
    <source>
        <dbReference type="EMBL" id="STH72928.1"/>
    </source>
</evidence>
<dbReference type="EMBL" id="UGBT01000002">
    <property type="protein sequence ID" value="STH72928.1"/>
    <property type="molecule type" value="Genomic_DNA"/>
</dbReference>
<keyword evidence="1" id="KW-0132">Cell division</keyword>
<proteinExistence type="predicted"/>
<keyword evidence="1" id="KW-0131">Cell cycle</keyword>
<organism evidence="1 2">
    <name type="scientific">Escherichia coli</name>
    <dbReference type="NCBI Taxonomy" id="562"/>
    <lineage>
        <taxon>Bacteria</taxon>
        <taxon>Pseudomonadati</taxon>
        <taxon>Pseudomonadota</taxon>
        <taxon>Gammaproteobacteria</taxon>
        <taxon>Enterobacterales</taxon>
        <taxon>Enterobacteriaceae</taxon>
        <taxon>Escherichia</taxon>
    </lineage>
</organism>